<organism evidence="2 3">
    <name type="scientific">Rubroshorea leprosula</name>
    <dbReference type="NCBI Taxonomy" id="152421"/>
    <lineage>
        <taxon>Eukaryota</taxon>
        <taxon>Viridiplantae</taxon>
        <taxon>Streptophyta</taxon>
        <taxon>Embryophyta</taxon>
        <taxon>Tracheophyta</taxon>
        <taxon>Spermatophyta</taxon>
        <taxon>Magnoliopsida</taxon>
        <taxon>eudicotyledons</taxon>
        <taxon>Gunneridae</taxon>
        <taxon>Pentapetalae</taxon>
        <taxon>rosids</taxon>
        <taxon>malvids</taxon>
        <taxon>Malvales</taxon>
        <taxon>Dipterocarpaceae</taxon>
        <taxon>Rubroshorea</taxon>
    </lineage>
</organism>
<reference evidence="2 3" key="1">
    <citation type="journal article" date="2021" name="Commun. Biol.">
        <title>The genome of Shorea leprosula (Dipterocarpaceae) highlights the ecological relevance of drought in aseasonal tropical rainforests.</title>
        <authorList>
            <person name="Ng K.K.S."/>
            <person name="Kobayashi M.J."/>
            <person name="Fawcett J.A."/>
            <person name="Hatakeyama M."/>
            <person name="Paape T."/>
            <person name="Ng C.H."/>
            <person name="Ang C.C."/>
            <person name="Tnah L.H."/>
            <person name="Lee C.T."/>
            <person name="Nishiyama T."/>
            <person name="Sese J."/>
            <person name="O'Brien M.J."/>
            <person name="Copetti D."/>
            <person name="Mohd Noor M.I."/>
            <person name="Ong R.C."/>
            <person name="Putra M."/>
            <person name="Sireger I.Z."/>
            <person name="Indrioko S."/>
            <person name="Kosugi Y."/>
            <person name="Izuno A."/>
            <person name="Isagi Y."/>
            <person name="Lee S.L."/>
            <person name="Shimizu K.K."/>
        </authorList>
    </citation>
    <scope>NUCLEOTIDE SEQUENCE [LARGE SCALE GENOMIC DNA]</scope>
    <source>
        <strain evidence="2">214</strain>
    </source>
</reference>
<accession>A0AAV5KC60</accession>
<dbReference type="AlphaFoldDB" id="A0AAV5KC60"/>
<protein>
    <recommendedName>
        <fullName evidence="4">Late embryogenesis abundant protein</fullName>
    </recommendedName>
</protein>
<dbReference type="InterPro" id="IPR004926">
    <property type="entry name" value="LEA_3a"/>
</dbReference>
<evidence type="ECO:0008006" key="4">
    <source>
        <dbReference type="Google" id="ProtNLM"/>
    </source>
</evidence>
<sequence length="100" mass="10440">MARSFSNAKVLSAVVFDGISNAIYRRGYAAASQGVVSSVARGAGGAARSGTVVKKTGEQMAPSGEKVSWVPDPVTGCYRPENTANEIDVAELRATLLKKH</sequence>
<comment type="similarity">
    <text evidence="1">Belongs to the LEA type 3 family.</text>
</comment>
<keyword evidence="3" id="KW-1185">Reference proteome</keyword>
<dbReference type="PANTHER" id="PTHR33509:SF5">
    <property type="entry name" value="PROTEIN SENESCENCE-ASSOCIATED GENE 21, MITOCHONDRIAL"/>
    <property type="match status" value="1"/>
</dbReference>
<evidence type="ECO:0000256" key="1">
    <source>
        <dbReference type="ARBA" id="ARBA00007086"/>
    </source>
</evidence>
<dbReference type="Pfam" id="PF03242">
    <property type="entry name" value="LEA_3a"/>
    <property type="match status" value="1"/>
</dbReference>
<evidence type="ECO:0000313" key="3">
    <source>
        <dbReference type="Proteomes" id="UP001054252"/>
    </source>
</evidence>
<dbReference type="PANTHER" id="PTHR33509">
    <property type="entry name" value="LATE EMBRYOGENIS ABUNDANT PROTEIN 2-RELATED"/>
    <property type="match status" value="1"/>
</dbReference>
<dbReference type="Proteomes" id="UP001054252">
    <property type="component" value="Unassembled WGS sequence"/>
</dbReference>
<dbReference type="EMBL" id="BPVZ01000059">
    <property type="protein sequence ID" value="GKV22146.1"/>
    <property type="molecule type" value="Genomic_DNA"/>
</dbReference>
<proteinExistence type="inferred from homology"/>
<dbReference type="GO" id="GO:0006950">
    <property type="term" value="P:response to stress"/>
    <property type="evidence" value="ECO:0007669"/>
    <property type="project" value="TreeGrafter"/>
</dbReference>
<comment type="caution">
    <text evidence="2">The sequence shown here is derived from an EMBL/GenBank/DDBJ whole genome shotgun (WGS) entry which is preliminary data.</text>
</comment>
<gene>
    <name evidence="2" type="ORF">SLEP1_g32037</name>
</gene>
<evidence type="ECO:0000313" key="2">
    <source>
        <dbReference type="EMBL" id="GKV22146.1"/>
    </source>
</evidence>
<dbReference type="GO" id="GO:0005739">
    <property type="term" value="C:mitochondrion"/>
    <property type="evidence" value="ECO:0007669"/>
    <property type="project" value="TreeGrafter"/>
</dbReference>
<name>A0AAV5KC60_9ROSI</name>